<keyword evidence="5" id="KW-1185">Reference proteome</keyword>
<dbReference type="PANTHER" id="PTHR43212">
    <property type="entry name" value="QUERCETIN 2,3-DIOXYGENASE"/>
    <property type="match status" value="1"/>
</dbReference>
<accession>A0A2N3IBW2</accession>
<evidence type="ECO:0000259" key="3">
    <source>
        <dbReference type="Pfam" id="PF02678"/>
    </source>
</evidence>
<evidence type="ECO:0000256" key="1">
    <source>
        <dbReference type="ARBA" id="ARBA00008416"/>
    </source>
</evidence>
<dbReference type="InterPro" id="IPR014710">
    <property type="entry name" value="RmlC-like_jellyroll"/>
</dbReference>
<comment type="caution">
    <text evidence="4">The sequence shown here is derived from an EMBL/GenBank/DDBJ whole genome shotgun (WGS) entry which is preliminary data.</text>
</comment>
<organism evidence="4 5">
    <name type="scientific">Raineya orbicola</name>
    <dbReference type="NCBI Taxonomy" id="2016530"/>
    <lineage>
        <taxon>Bacteria</taxon>
        <taxon>Pseudomonadati</taxon>
        <taxon>Bacteroidota</taxon>
        <taxon>Cytophagia</taxon>
        <taxon>Cytophagales</taxon>
        <taxon>Raineyaceae</taxon>
        <taxon>Raineya</taxon>
    </lineage>
</organism>
<dbReference type="InterPro" id="IPR003829">
    <property type="entry name" value="Pirin_N_dom"/>
</dbReference>
<evidence type="ECO:0000313" key="4">
    <source>
        <dbReference type="EMBL" id="PKQ67822.1"/>
    </source>
</evidence>
<dbReference type="PANTHER" id="PTHR43212:SF3">
    <property type="entry name" value="QUERCETIN 2,3-DIOXYGENASE"/>
    <property type="match status" value="1"/>
</dbReference>
<dbReference type="Gene3D" id="2.60.120.10">
    <property type="entry name" value="Jelly Rolls"/>
    <property type="match status" value="1"/>
</dbReference>
<dbReference type="Proteomes" id="UP000233387">
    <property type="component" value="Unassembled WGS sequence"/>
</dbReference>
<dbReference type="EMBL" id="NKXO01000030">
    <property type="protein sequence ID" value="PKQ67822.1"/>
    <property type="molecule type" value="Genomic_DNA"/>
</dbReference>
<dbReference type="Pfam" id="PF02678">
    <property type="entry name" value="Pirin"/>
    <property type="match status" value="1"/>
</dbReference>
<dbReference type="AlphaFoldDB" id="A0A2N3IBW2"/>
<protein>
    <submittedName>
        <fullName evidence="4">Pirin</fullName>
    </submittedName>
</protein>
<evidence type="ECO:0000256" key="2">
    <source>
        <dbReference type="RuleBase" id="RU003457"/>
    </source>
</evidence>
<evidence type="ECO:0000313" key="5">
    <source>
        <dbReference type="Proteomes" id="UP000233387"/>
    </source>
</evidence>
<dbReference type="RefSeq" id="WP_243390577.1">
    <property type="nucleotide sequence ID" value="NZ_NKXO01000030.1"/>
</dbReference>
<feature type="domain" description="Pirin N-terminal" evidence="3">
    <location>
        <begin position="13"/>
        <end position="110"/>
    </location>
</feature>
<sequence>MKKVIHRATDRGYANFGWLEAYYSFSFANYYNPEKIHFGALRVLNDDKILGGTGFATHPHDNMEIVTIPLEGGLAHADSTGQSGVILKNDVQIMSAGTGIYHSEKTPSPTKLQNTCKYGFFQKFGT</sequence>
<dbReference type="InterPro" id="IPR012093">
    <property type="entry name" value="Pirin"/>
</dbReference>
<dbReference type="InterPro" id="IPR011051">
    <property type="entry name" value="RmlC_Cupin_sf"/>
</dbReference>
<dbReference type="SUPFAM" id="SSF51182">
    <property type="entry name" value="RmlC-like cupins"/>
    <property type="match status" value="1"/>
</dbReference>
<comment type="similarity">
    <text evidence="1 2">Belongs to the pirin family.</text>
</comment>
<gene>
    <name evidence="4" type="ORF">Rain11_1912</name>
</gene>
<proteinExistence type="inferred from homology"/>
<name>A0A2N3IBW2_9BACT</name>
<reference evidence="4 5" key="1">
    <citation type="submission" date="2017-06" db="EMBL/GenBank/DDBJ databases">
        <title>Raineya orbicola gen. nov., sp. nov. a slightly thermophilic bacterium of the phylum Bacteroidetes and the description of Raineyaceae fam. nov.</title>
        <authorList>
            <person name="Albuquerque L."/>
            <person name="Polonia A.R.M."/>
            <person name="Barroso C."/>
            <person name="Froufe H.J.C."/>
            <person name="Lage O."/>
            <person name="Lobo-Da-Cunha A."/>
            <person name="Egas C."/>
            <person name="Da Costa M.S."/>
        </authorList>
    </citation>
    <scope>NUCLEOTIDE SEQUENCE [LARGE SCALE GENOMIC DNA]</scope>
    <source>
        <strain evidence="4 5">SPSPC-11</strain>
    </source>
</reference>